<dbReference type="Proteomes" id="UP000004410">
    <property type="component" value="Unassembled WGS sequence"/>
</dbReference>
<comment type="caution">
    <text evidence="1">The sequence shown here is derived from an EMBL/GenBank/DDBJ whole genome shotgun (WGS) entry which is preliminary data.</text>
</comment>
<dbReference type="AlphaFoldDB" id="A7B354"/>
<name>A7B354_MEDG7</name>
<evidence type="ECO:0000313" key="2">
    <source>
        <dbReference type="Proteomes" id="UP000004410"/>
    </source>
</evidence>
<accession>A7B354</accession>
<reference evidence="1 2" key="1">
    <citation type="submission" date="2007-04" db="EMBL/GenBank/DDBJ databases">
        <authorList>
            <person name="Fulton L."/>
            <person name="Clifton S."/>
            <person name="Fulton B."/>
            <person name="Xu J."/>
            <person name="Minx P."/>
            <person name="Pepin K.H."/>
            <person name="Johnson M."/>
            <person name="Thiruvilangam P."/>
            <person name="Bhonagiri V."/>
            <person name="Nash W.E."/>
            <person name="Mardis E.R."/>
            <person name="Wilson R.K."/>
        </authorList>
    </citation>
    <scope>NUCLEOTIDE SEQUENCE [LARGE SCALE GENOMIC DNA]</scope>
    <source>
        <strain evidence="1 2">ATCC 29149</strain>
    </source>
</reference>
<gene>
    <name evidence="1" type="ORF">RUMGNA_01983</name>
</gene>
<sequence length="34" mass="3892">MSIICNISLPPVAVLSLFSQFLRMYQRIHKISGK</sequence>
<dbReference type="PaxDb" id="411470-RUMGNA_01983"/>
<dbReference type="EMBL" id="AAYG02000015">
    <property type="protein sequence ID" value="EDN77674.1"/>
    <property type="molecule type" value="Genomic_DNA"/>
</dbReference>
<evidence type="ECO:0000313" key="1">
    <source>
        <dbReference type="EMBL" id="EDN77674.1"/>
    </source>
</evidence>
<organism evidence="1 2">
    <name type="scientific">Mediterraneibacter gnavus (strain ATCC 29149 / DSM 114966 / JCM 6515 / VPI C7-9)</name>
    <name type="common">Ruminococcus gnavus</name>
    <dbReference type="NCBI Taxonomy" id="411470"/>
    <lineage>
        <taxon>Bacteria</taxon>
        <taxon>Bacillati</taxon>
        <taxon>Bacillota</taxon>
        <taxon>Clostridia</taxon>
        <taxon>Lachnospirales</taxon>
        <taxon>Lachnospiraceae</taxon>
        <taxon>Mediterraneibacter</taxon>
    </lineage>
</organism>
<protein>
    <submittedName>
        <fullName evidence="1">Uncharacterized protein</fullName>
    </submittedName>
</protein>
<proteinExistence type="predicted"/>
<reference evidence="1 2" key="2">
    <citation type="submission" date="2007-06" db="EMBL/GenBank/DDBJ databases">
        <title>Draft genome sequence of Ruminococcus gnavus (ATCC 29149).</title>
        <authorList>
            <person name="Sudarsanam P."/>
            <person name="Ley R."/>
            <person name="Guruge J."/>
            <person name="Turnbaugh P.J."/>
            <person name="Mahowald M."/>
            <person name="Liep D."/>
            <person name="Gordon J."/>
        </authorList>
    </citation>
    <scope>NUCLEOTIDE SEQUENCE [LARGE SCALE GENOMIC DNA]</scope>
    <source>
        <strain evidence="1 2">ATCC 29149</strain>
    </source>
</reference>